<dbReference type="RefSeq" id="WP_275232062.1">
    <property type="nucleotide sequence ID" value="NZ_JARDXE010000014.1"/>
</dbReference>
<organism evidence="1 2">
    <name type="scientific">Rhodococcus qingshengii</name>
    <dbReference type="NCBI Taxonomy" id="334542"/>
    <lineage>
        <taxon>Bacteria</taxon>
        <taxon>Bacillati</taxon>
        <taxon>Actinomycetota</taxon>
        <taxon>Actinomycetes</taxon>
        <taxon>Mycobacteriales</taxon>
        <taxon>Nocardiaceae</taxon>
        <taxon>Rhodococcus</taxon>
        <taxon>Rhodococcus erythropolis group</taxon>
    </lineage>
</organism>
<dbReference type="EMBL" id="JARDXE010000014">
    <property type="protein sequence ID" value="MDE8647475.1"/>
    <property type="molecule type" value="Genomic_DNA"/>
</dbReference>
<name>A0AAW6LRD0_RHOSG</name>
<protein>
    <submittedName>
        <fullName evidence="1">Uncharacterized protein</fullName>
    </submittedName>
</protein>
<proteinExistence type="predicted"/>
<evidence type="ECO:0000313" key="1">
    <source>
        <dbReference type="EMBL" id="MDE8647475.1"/>
    </source>
</evidence>
<accession>A0AAW6LRD0</accession>
<sequence>MSDLEIDGVTKFDSKETTRNVWVFDSTSGGYDATQVRDEIEDGDVLLVPSENVAGYLYQAWPMAVTEDRGEFHGCADGVVADDMRVSHDTAVDVWKEYQAANGR</sequence>
<reference evidence="1" key="1">
    <citation type="submission" date="2023-02" db="EMBL/GenBank/DDBJ databases">
        <title>A novel hydrolase synthesized by Rhodococcus erythropolis HQ is responsible for the detoxification of Zearalenone.</title>
        <authorList>
            <person name="Hu J."/>
            <person name="Xu J."/>
        </authorList>
    </citation>
    <scope>NUCLEOTIDE SEQUENCE</scope>
    <source>
        <strain evidence="1">HQ</strain>
    </source>
</reference>
<dbReference type="AlphaFoldDB" id="A0AAW6LRD0"/>
<dbReference type="Proteomes" id="UP001217325">
    <property type="component" value="Unassembled WGS sequence"/>
</dbReference>
<gene>
    <name evidence="1" type="ORF">PXH69_21110</name>
</gene>
<comment type="caution">
    <text evidence="1">The sequence shown here is derived from an EMBL/GenBank/DDBJ whole genome shotgun (WGS) entry which is preliminary data.</text>
</comment>
<evidence type="ECO:0000313" key="2">
    <source>
        <dbReference type="Proteomes" id="UP001217325"/>
    </source>
</evidence>